<dbReference type="EMBL" id="QKVK01000009">
    <property type="protein sequence ID" value="PZF75674.1"/>
    <property type="molecule type" value="Genomic_DNA"/>
</dbReference>
<accession>A0A2W2B5S3</accession>
<evidence type="ECO:0000313" key="2">
    <source>
        <dbReference type="Proteomes" id="UP000248795"/>
    </source>
</evidence>
<dbReference type="AlphaFoldDB" id="A0A2W2B5S3"/>
<keyword evidence="2" id="KW-1185">Reference proteome</keyword>
<dbReference type="GO" id="GO:0008168">
    <property type="term" value="F:methyltransferase activity"/>
    <property type="evidence" value="ECO:0007669"/>
    <property type="project" value="UniProtKB-KW"/>
</dbReference>
<comment type="caution">
    <text evidence="1">The sequence shown here is derived from an EMBL/GenBank/DDBJ whole genome shotgun (WGS) entry which is preliminary data.</text>
</comment>
<organism evidence="1 2">
    <name type="scientific">Aestuariivirga litoralis</name>
    <dbReference type="NCBI Taxonomy" id="2650924"/>
    <lineage>
        <taxon>Bacteria</taxon>
        <taxon>Pseudomonadati</taxon>
        <taxon>Pseudomonadota</taxon>
        <taxon>Alphaproteobacteria</taxon>
        <taxon>Hyphomicrobiales</taxon>
        <taxon>Aestuariivirgaceae</taxon>
        <taxon>Aestuariivirga</taxon>
    </lineage>
</organism>
<keyword evidence="1" id="KW-0808">Transferase</keyword>
<name>A0A2W2B5S3_9HYPH</name>
<keyword evidence="1" id="KW-0489">Methyltransferase</keyword>
<gene>
    <name evidence="1" type="ORF">DK847_17705</name>
</gene>
<evidence type="ECO:0000313" key="1">
    <source>
        <dbReference type="EMBL" id="PZF75674.1"/>
    </source>
</evidence>
<keyword evidence="1" id="KW-0830">Ubiquinone</keyword>
<protein>
    <submittedName>
        <fullName evidence="1">Ubiquinone biosynthesis methyltransferase UbiE</fullName>
    </submittedName>
</protein>
<proteinExistence type="predicted"/>
<dbReference type="GO" id="GO:0032259">
    <property type="term" value="P:methylation"/>
    <property type="evidence" value="ECO:0007669"/>
    <property type="project" value="UniProtKB-KW"/>
</dbReference>
<sequence length="152" mass="16535">MGIEAFASEWLHCDRISSYLARMVSHNRTDSLLYANLMSSALNELLETAFAHHGPEGDFSCRVSRAGDADVIELDLPCDAAALSFYSEAARRLSQPDLAETYHAALFSPGRADPHLGLLEVAVDYRARISIQPEQGNRLKLAAEMALEGAAA</sequence>
<reference evidence="2" key="1">
    <citation type="submission" date="2018-06" db="EMBL/GenBank/DDBJ databases">
        <title>Aestuariibacter litoralis strain KCTC 52945T.</title>
        <authorList>
            <person name="Li X."/>
            <person name="Salam N."/>
            <person name="Li J.-L."/>
            <person name="Chen Y.-M."/>
            <person name="Yang Z.-W."/>
            <person name="Zhang L.-Y."/>
            <person name="Han M.-X."/>
            <person name="Xiao M."/>
            <person name="Li W.-J."/>
        </authorList>
    </citation>
    <scope>NUCLEOTIDE SEQUENCE [LARGE SCALE GENOMIC DNA]</scope>
    <source>
        <strain evidence="2">KCTC 52945</strain>
    </source>
</reference>
<dbReference type="Proteomes" id="UP000248795">
    <property type="component" value="Unassembled WGS sequence"/>
</dbReference>